<dbReference type="InterPro" id="IPR021309">
    <property type="entry name" value="YgaP-like_TM"/>
</dbReference>
<protein>
    <recommendedName>
        <fullName evidence="2">Inner membrane protein YgaP-like transmembrane domain-containing protein</fullName>
    </recommendedName>
</protein>
<feature type="domain" description="Inner membrane protein YgaP-like transmembrane" evidence="2">
    <location>
        <begin position="1"/>
        <end position="58"/>
    </location>
</feature>
<feature type="transmembrane region" description="Helical" evidence="1">
    <location>
        <begin position="12"/>
        <end position="35"/>
    </location>
</feature>
<dbReference type="Pfam" id="PF11127">
    <property type="entry name" value="YgaP-like_TM"/>
    <property type="match status" value="1"/>
</dbReference>
<evidence type="ECO:0000313" key="3">
    <source>
        <dbReference type="EMBL" id="QBZ82442.1"/>
    </source>
</evidence>
<dbReference type="RefSeq" id="WP_135795152.1">
    <property type="nucleotide sequence ID" value="NZ_CP032096.1"/>
</dbReference>
<keyword evidence="1" id="KW-1133">Transmembrane helix</keyword>
<evidence type="ECO:0000256" key="1">
    <source>
        <dbReference type="SAM" id="Phobius"/>
    </source>
</evidence>
<keyword evidence="4" id="KW-1185">Reference proteome</keyword>
<dbReference type="Proteomes" id="UP000296201">
    <property type="component" value="Chromosome"/>
</dbReference>
<name>A0A4P7NZP7_9GAMM</name>
<dbReference type="OrthoDB" id="9804804at2"/>
<sequence length="65" mass="7134">MNVGTVDRWLRIIVGALLIVLAATNILGVWAYIGIIPLATGLIRWCPLYSLLGIQTCTLPEQVKK</sequence>
<reference evidence="3 4" key="1">
    <citation type="submission" date="2018-08" db="EMBL/GenBank/DDBJ databases">
        <title>Horizontal acquisition of hydrogen conversion ability and other habitat adaptations in Hydrogenovibrio crunogenus strains.</title>
        <authorList>
            <person name="Gonnella G."/>
            <person name="Adam N."/>
            <person name="Perner M."/>
        </authorList>
    </citation>
    <scope>NUCLEOTIDE SEQUENCE [LARGE SCALE GENOMIC DNA]</scope>
    <source>
        <strain evidence="3 4">SP-41</strain>
    </source>
</reference>
<keyword evidence="1" id="KW-0812">Transmembrane</keyword>
<dbReference type="AlphaFoldDB" id="A0A4P7NZP7"/>
<keyword evidence="1" id="KW-0472">Membrane</keyword>
<evidence type="ECO:0000259" key="2">
    <source>
        <dbReference type="Pfam" id="PF11127"/>
    </source>
</evidence>
<dbReference type="EMBL" id="CP032096">
    <property type="protein sequence ID" value="QBZ82442.1"/>
    <property type="molecule type" value="Genomic_DNA"/>
</dbReference>
<evidence type="ECO:0000313" key="4">
    <source>
        <dbReference type="Proteomes" id="UP000296201"/>
    </source>
</evidence>
<organism evidence="3 4">
    <name type="scientific">Hydrogenovibrio crunogenus</name>
    <dbReference type="NCBI Taxonomy" id="39765"/>
    <lineage>
        <taxon>Bacteria</taxon>
        <taxon>Pseudomonadati</taxon>
        <taxon>Pseudomonadota</taxon>
        <taxon>Gammaproteobacteria</taxon>
        <taxon>Thiotrichales</taxon>
        <taxon>Piscirickettsiaceae</taxon>
        <taxon>Hydrogenovibrio</taxon>
    </lineage>
</organism>
<proteinExistence type="predicted"/>
<gene>
    <name evidence="3" type="ORF">GHNINEIG_00472</name>
</gene>
<accession>A0A4P7NZP7</accession>